<name>A0A226QT70_9BACL</name>
<dbReference type="Proteomes" id="UP000198394">
    <property type="component" value="Unassembled WGS sequence"/>
</dbReference>
<dbReference type="EMBL" id="NDYL01000001">
    <property type="protein sequence ID" value="OXB94790.1"/>
    <property type="molecule type" value="Genomic_DNA"/>
</dbReference>
<proteinExistence type="predicted"/>
<gene>
    <name evidence="1" type="ORF">B9L23_07975</name>
</gene>
<protein>
    <submittedName>
        <fullName evidence="1">Uncharacterized protein</fullName>
    </submittedName>
</protein>
<evidence type="ECO:0000313" key="1">
    <source>
        <dbReference type="EMBL" id="OXB94790.1"/>
    </source>
</evidence>
<evidence type="ECO:0000313" key="2">
    <source>
        <dbReference type="Proteomes" id="UP000198394"/>
    </source>
</evidence>
<reference evidence="1 2" key="1">
    <citation type="submission" date="2017-04" db="EMBL/GenBank/DDBJ databases">
        <title>The genome sequence of Parageobacillus galactosidasius DSM 18751.</title>
        <authorList>
            <person name="Ramaloko W.T."/>
            <person name="Koen N."/>
            <person name="Polliack S."/>
            <person name="Aliyu H."/>
            <person name="Lebre P."/>
            <person name="Mohr T."/>
            <person name="Oswald F."/>
            <person name="Zwick M."/>
            <person name="Neumann A."/>
            <person name="Syldatk C."/>
            <person name="Cowan D."/>
            <person name="De Maayer P."/>
        </authorList>
    </citation>
    <scope>NUCLEOTIDE SEQUENCE [LARGE SCALE GENOMIC DNA]</scope>
    <source>
        <strain evidence="1 2">DSM 18751</strain>
    </source>
</reference>
<dbReference type="AlphaFoldDB" id="A0A226QT70"/>
<organism evidence="1 2">
    <name type="scientific">Parageobacillus galactosidasius</name>
    <dbReference type="NCBI Taxonomy" id="883812"/>
    <lineage>
        <taxon>Bacteria</taxon>
        <taxon>Bacillati</taxon>
        <taxon>Bacillota</taxon>
        <taxon>Bacilli</taxon>
        <taxon>Bacillales</taxon>
        <taxon>Anoxybacillaceae</taxon>
        <taxon>Parageobacillus</taxon>
    </lineage>
</organism>
<dbReference type="RefSeq" id="WP_089097243.1">
    <property type="nucleotide sequence ID" value="NZ_NDYL01000001.1"/>
</dbReference>
<sequence length="134" mass="15670">MNILLYGTQPIGKAFEDSMGYLLKHLYGEDYLRATESQDQKEGTDFFICGIRVDVTMKPVKNKVKYLDSFVIPGCTIHVQLRYGNRRHDFKEPVLVMYFESFIGPDPYDLVDLIEAECDKEFFDQILSLYRKHV</sequence>
<comment type="caution">
    <text evidence="1">The sequence shown here is derived from an EMBL/GenBank/DDBJ whole genome shotgun (WGS) entry which is preliminary data.</text>
</comment>
<accession>A0A226QT70</accession>
<keyword evidence="2" id="KW-1185">Reference proteome</keyword>